<evidence type="ECO:0000256" key="4">
    <source>
        <dbReference type="ARBA" id="ARBA00022989"/>
    </source>
</evidence>
<dbReference type="Pfam" id="PF01943">
    <property type="entry name" value="Polysacc_synt"/>
    <property type="match status" value="1"/>
</dbReference>
<feature type="transmembrane region" description="Helical" evidence="6">
    <location>
        <begin position="400"/>
        <end position="422"/>
    </location>
</feature>
<organism evidence="7 8">
    <name type="scientific">Spirosoma utsteinense</name>
    <dbReference type="NCBI Taxonomy" id="2585773"/>
    <lineage>
        <taxon>Bacteria</taxon>
        <taxon>Pseudomonadati</taxon>
        <taxon>Bacteroidota</taxon>
        <taxon>Cytophagia</taxon>
        <taxon>Cytophagales</taxon>
        <taxon>Cytophagaceae</taxon>
        <taxon>Spirosoma</taxon>
    </lineage>
</organism>
<evidence type="ECO:0000256" key="2">
    <source>
        <dbReference type="ARBA" id="ARBA00022475"/>
    </source>
</evidence>
<accession>A0ABR6W7X8</accession>
<proteinExistence type="predicted"/>
<keyword evidence="5 6" id="KW-0472">Membrane</keyword>
<dbReference type="EMBL" id="VFIA01000018">
    <property type="protein sequence ID" value="MBC3792683.1"/>
    <property type="molecule type" value="Genomic_DNA"/>
</dbReference>
<evidence type="ECO:0000256" key="6">
    <source>
        <dbReference type="SAM" id="Phobius"/>
    </source>
</evidence>
<protein>
    <submittedName>
        <fullName evidence="7">PST family polysaccharide transporter</fullName>
    </submittedName>
</protein>
<feature type="transmembrane region" description="Helical" evidence="6">
    <location>
        <begin position="276"/>
        <end position="295"/>
    </location>
</feature>
<evidence type="ECO:0000313" key="7">
    <source>
        <dbReference type="EMBL" id="MBC3792683.1"/>
    </source>
</evidence>
<evidence type="ECO:0000256" key="1">
    <source>
        <dbReference type="ARBA" id="ARBA00004651"/>
    </source>
</evidence>
<feature type="transmembrane region" description="Helical" evidence="6">
    <location>
        <begin position="307"/>
        <end position="331"/>
    </location>
</feature>
<sequence length="451" mass="50123">MVSENPVAESKAPLSKSTLKRFAINVASLFSVHVANMLLPLLTVPYVVRIIGPERLGLLNFSMAYVAYFTLLINYGFEMAAVRAIAADRMNKALVSKVFSEVLTGKALLFGLSTVVFGFVTYFTPEFREHMWLHISTYLSCIGVVLFPIWLFQAMEDLSRVALFNLIVKVLFTLSVFLLIRQPDDYIYQNLAISVAQVLVSIIALLVALRRFGVQFNLPTMDAMIVRFRADSTLFFSSVMITLYAGSATFVLGLFSTPYNVGIFSAGTRIEGIARAFVALALNQAFFPIVANAFGKGRESGLRVVQTTFFPLFILMVMVSAGLWVIAPVFINLFYGNKFQDAILVLRIVSLLPITIGISNLLGIHTMLNLRMDRAFFVISAIGSVVGLALNILMIKEMGYVGAAYAWVAAEVCITLSMYGYLRYKGIQIINIERLHEAIAFSRDRLTTLFK</sequence>
<feature type="transmembrane region" description="Helical" evidence="6">
    <location>
        <begin position="63"/>
        <end position="86"/>
    </location>
</feature>
<feature type="transmembrane region" description="Helical" evidence="6">
    <location>
        <begin position="375"/>
        <end position="394"/>
    </location>
</feature>
<dbReference type="InterPro" id="IPR050833">
    <property type="entry name" value="Poly_Biosynth_Transport"/>
</dbReference>
<dbReference type="PANTHER" id="PTHR30250:SF11">
    <property type="entry name" value="O-ANTIGEN TRANSPORTER-RELATED"/>
    <property type="match status" value="1"/>
</dbReference>
<feature type="transmembrane region" description="Helical" evidence="6">
    <location>
        <begin position="343"/>
        <end position="363"/>
    </location>
</feature>
<gene>
    <name evidence="7" type="ORF">FH603_3197</name>
</gene>
<feature type="transmembrane region" description="Helical" evidence="6">
    <location>
        <begin position="161"/>
        <end position="180"/>
    </location>
</feature>
<reference evidence="7 8" key="1">
    <citation type="submission" date="2019-06" db="EMBL/GenBank/DDBJ databases">
        <title>Spirosoma utsteinense sp. nov. isolated from Antarctic ice-free soils.</title>
        <authorList>
            <person name="Tahon G."/>
        </authorList>
    </citation>
    <scope>NUCLEOTIDE SEQUENCE [LARGE SCALE GENOMIC DNA]</scope>
    <source>
        <strain evidence="7 8">LMG 31447</strain>
    </source>
</reference>
<dbReference type="CDD" id="cd13128">
    <property type="entry name" value="MATE_Wzx_like"/>
    <property type="match status" value="1"/>
</dbReference>
<dbReference type="Proteomes" id="UP000700732">
    <property type="component" value="Unassembled WGS sequence"/>
</dbReference>
<evidence type="ECO:0000256" key="5">
    <source>
        <dbReference type="ARBA" id="ARBA00023136"/>
    </source>
</evidence>
<dbReference type="InterPro" id="IPR002797">
    <property type="entry name" value="Polysacc_synth"/>
</dbReference>
<keyword evidence="8" id="KW-1185">Reference proteome</keyword>
<name>A0ABR6W7X8_9BACT</name>
<feature type="transmembrane region" description="Helical" evidence="6">
    <location>
        <begin position="186"/>
        <end position="209"/>
    </location>
</feature>
<keyword evidence="3 6" id="KW-0812">Transmembrane</keyword>
<dbReference type="PANTHER" id="PTHR30250">
    <property type="entry name" value="PST FAMILY PREDICTED COLANIC ACID TRANSPORTER"/>
    <property type="match status" value="1"/>
</dbReference>
<feature type="transmembrane region" description="Helical" evidence="6">
    <location>
        <begin position="107"/>
        <end position="125"/>
    </location>
</feature>
<evidence type="ECO:0000256" key="3">
    <source>
        <dbReference type="ARBA" id="ARBA00022692"/>
    </source>
</evidence>
<dbReference type="RefSeq" id="WP_186738442.1">
    <property type="nucleotide sequence ID" value="NZ_VFIA01000018.1"/>
</dbReference>
<feature type="transmembrane region" description="Helical" evidence="6">
    <location>
        <begin position="22"/>
        <end position="43"/>
    </location>
</feature>
<keyword evidence="2" id="KW-1003">Cell membrane</keyword>
<feature type="transmembrane region" description="Helical" evidence="6">
    <location>
        <begin position="131"/>
        <end position="152"/>
    </location>
</feature>
<keyword evidence="4 6" id="KW-1133">Transmembrane helix</keyword>
<evidence type="ECO:0000313" key="8">
    <source>
        <dbReference type="Proteomes" id="UP000700732"/>
    </source>
</evidence>
<feature type="transmembrane region" description="Helical" evidence="6">
    <location>
        <begin position="234"/>
        <end position="256"/>
    </location>
</feature>
<comment type="subcellular location">
    <subcellularLocation>
        <location evidence="1">Cell membrane</location>
        <topology evidence="1">Multi-pass membrane protein</topology>
    </subcellularLocation>
</comment>
<comment type="caution">
    <text evidence="7">The sequence shown here is derived from an EMBL/GenBank/DDBJ whole genome shotgun (WGS) entry which is preliminary data.</text>
</comment>